<dbReference type="InterPro" id="IPR001680">
    <property type="entry name" value="WD40_rpt"/>
</dbReference>
<dbReference type="InterPro" id="IPR015943">
    <property type="entry name" value="WD40/YVTN_repeat-like_dom_sf"/>
</dbReference>
<dbReference type="SUPFAM" id="SSF50978">
    <property type="entry name" value="WD40 repeat-like"/>
    <property type="match status" value="2"/>
</dbReference>
<feature type="repeat" description="WD" evidence="1">
    <location>
        <begin position="249"/>
        <end position="290"/>
    </location>
</feature>
<dbReference type="Gene3D" id="2.130.10.10">
    <property type="entry name" value="YVTN repeat-like/Quinoprotein amine dehydrogenase"/>
    <property type="match status" value="2"/>
</dbReference>
<evidence type="ECO:0000256" key="1">
    <source>
        <dbReference type="PROSITE-ProRule" id="PRU00221"/>
    </source>
</evidence>
<dbReference type="EMBL" id="LGRX02030705">
    <property type="protein sequence ID" value="KAK3245373.1"/>
    <property type="molecule type" value="Genomic_DNA"/>
</dbReference>
<protein>
    <submittedName>
        <fullName evidence="2">Uncharacterized protein</fullName>
    </submittedName>
</protein>
<proteinExistence type="predicted"/>
<evidence type="ECO:0000313" key="3">
    <source>
        <dbReference type="Proteomes" id="UP001190700"/>
    </source>
</evidence>
<accession>A0AAE0C075</accession>
<reference evidence="2 3" key="1">
    <citation type="journal article" date="2015" name="Genome Biol. Evol.">
        <title>Comparative Genomics of a Bacterivorous Green Alga Reveals Evolutionary Causalities and Consequences of Phago-Mixotrophic Mode of Nutrition.</title>
        <authorList>
            <person name="Burns J.A."/>
            <person name="Paasch A."/>
            <person name="Narechania A."/>
            <person name="Kim E."/>
        </authorList>
    </citation>
    <scope>NUCLEOTIDE SEQUENCE [LARGE SCALE GENOMIC DNA]</scope>
    <source>
        <strain evidence="2 3">PLY_AMNH</strain>
    </source>
</reference>
<comment type="caution">
    <text evidence="2">The sequence shown here is derived from an EMBL/GenBank/DDBJ whole genome shotgun (WGS) entry which is preliminary data.</text>
</comment>
<feature type="repeat" description="WD" evidence="1">
    <location>
        <begin position="294"/>
        <end position="335"/>
    </location>
</feature>
<keyword evidence="1" id="KW-0853">WD repeat</keyword>
<dbReference type="PROSITE" id="PS50294">
    <property type="entry name" value="WD_REPEATS_REGION"/>
    <property type="match status" value="2"/>
</dbReference>
<evidence type="ECO:0000313" key="2">
    <source>
        <dbReference type="EMBL" id="KAK3245373.1"/>
    </source>
</evidence>
<keyword evidence="3" id="KW-1185">Reference proteome</keyword>
<dbReference type="Proteomes" id="UP001190700">
    <property type="component" value="Unassembled WGS sequence"/>
</dbReference>
<dbReference type="PANTHER" id="PTHR45532:SF3">
    <property type="match status" value="1"/>
</dbReference>
<dbReference type="SMART" id="SM00320">
    <property type="entry name" value="WD40"/>
    <property type="match status" value="5"/>
</dbReference>
<dbReference type="PANTHER" id="PTHR45532">
    <property type="entry name" value="WD REPEAT-CONTAINING PROTEIN 97"/>
    <property type="match status" value="1"/>
</dbReference>
<organism evidence="2 3">
    <name type="scientific">Cymbomonas tetramitiformis</name>
    <dbReference type="NCBI Taxonomy" id="36881"/>
    <lineage>
        <taxon>Eukaryota</taxon>
        <taxon>Viridiplantae</taxon>
        <taxon>Chlorophyta</taxon>
        <taxon>Pyramimonadophyceae</taxon>
        <taxon>Pyramimonadales</taxon>
        <taxon>Pyramimonadaceae</taxon>
        <taxon>Cymbomonas</taxon>
    </lineage>
</organism>
<sequence length="569" mass="63818">MSADADEGTLRCGFQLDSSYRGHRNPIRHVTYNSHLRQFCSLDDRCLKLWKINGDEISTHNFPSGQFCYLTTIIFVERHNLYLAPALDRTLKVYDERMNLVNSLPWGKDQGTVAHLTYNPIRDEVITSGAGGIKIWACVPDDYRLSDLMNAVPQPSSKQPGSIMHQTVTWRKRKKTHLLLRYPLKLPFVPKSNPNTSEEAWVPPPYLNSESQLLFCFFAANLYAYNIAADEKNPLGFNSTQLQPCWVWTTLHTQPITCVSYIPSRQFIITGGRDAIVKVWRQKPGGTLQMLRTIGSHTKSVVSVSVHPSENSILTAALDGSAQLWSLDTFEPMHRMKLAAVVQGVTIVDDKLFYLYTEGEVKTFRLIHLHDTFAQYNSPIVDLEAVNRGQVLCVCEDSSARLVDVSTGESVSTTVPQLSTKSLVQIKYSNLLHRLFALLANGEVHVYACRTNPSIRKEVWEHTRKDRLLAMCIVNASVLGVGGTGHGDGGGSPEKPADAIRSHAEELKQEKMNPSYTQVMIAGTQDGDVIFLDIENAGAVMKRFPAHKNTRIQRVEWVSRDLPAVTRLK</sequence>
<dbReference type="PROSITE" id="PS50082">
    <property type="entry name" value="WD_REPEATS_2"/>
    <property type="match status" value="2"/>
</dbReference>
<dbReference type="Pfam" id="PF00400">
    <property type="entry name" value="WD40"/>
    <property type="match status" value="3"/>
</dbReference>
<gene>
    <name evidence="2" type="ORF">CYMTET_45055</name>
</gene>
<dbReference type="InterPro" id="IPR036322">
    <property type="entry name" value="WD40_repeat_dom_sf"/>
</dbReference>
<dbReference type="AlphaFoldDB" id="A0AAE0C075"/>
<name>A0AAE0C075_9CHLO</name>